<dbReference type="AlphaFoldDB" id="A0A926FN62"/>
<name>A0A926FN62_AERHY</name>
<dbReference type="EMBL" id="JACLAN010000002">
    <property type="protein sequence ID" value="MBC8673860.1"/>
    <property type="molecule type" value="Genomic_DNA"/>
</dbReference>
<organism evidence="1">
    <name type="scientific">Aeromonas hydrophila</name>
    <dbReference type="NCBI Taxonomy" id="644"/>
    <lineage>
        <taxon>Bacteria</taxon>
        <taxon>Pseudomonadati</taxon>
        <taxon>Pseudomonadota</taxon>
        <taxon>Gammaproteobacteria</taxon>
        <taxon>Aeromonadales</taxon>
        <taxon>Aeromonadaceae</taxon>
        <taxon>Aeromonas</taxon>
    </lineage>
</organism>
<reference evidence="1" key="1">
    <citation type="submission" date="2020-07" db="EMBL/GenBank/DDBJ databases">
        <title>Carbapenem Resistant Aeromonas hydrophila Carrying blacphA7 Isolated from Two Solid Organ Transplant Patients.</title>
        <authorList>
            <person name="Hilt E."/>
            <person name="Fitzwater S.P."/>
            <person name="Ward K."/>
            <person name="De St Maurice A."/>
            <person name="Chandrasekaran S."/>
            <person name="Garner O.B."/>
            <person name="Yang S."/>
        </authorList>
    </citation>
    <scope>NUCLEOTIDE SEQUENCE</scope>
    <source>
        <strain evidence="1">B-1</strain>
    </source>
</reference>
<protein>
    <submittedName>
        <fullName evidence="1">Uncharacterized protein</fullName>
    </submittedName>
</protein>
<evidence type="ECO:0000313" key="1">
    <source>
        <dbReference type="EMBL" id="MBC8673860.1"/>
    </source>
</evidence>
<proteinExistence type="predicted"/>
<comment type="caution">
    <text evidence="1">The sequence shown here is derived from an EMBL/GenBank/DDBJ whole genome shotgun (WGS) entry which is preliminary data.</text>
</comment>
<sequence>MTARWICSSLVGLGEWARTVARHGNLLPAPCSASWMQTQVYDGALDLFKPCRAG</sequence>
<gene>
    <name evidence="1" type="ORF">H2136_05390</name>
</gene>
<accession>A0A926FN62</accession>